<dbReference type="EMBL" id="SACK01000001">
    <property type="protein sequence ID" value="RVU02378.1"/>
    <property type="molecule type" value="Genomic_DNA"/>
</dbReference>
<gene>
    <name evidence="1" type="ORF">EOD41_00100</name>
</gene>
<organism evidence="1 2">
    <name type="scientific">Mucilaginibacter limnophilus</name>
    <dbReference type="NCBI Taxonomy" id="1932778"/>
    <lineage>
        <taxon>Bacteria</taxon>
        <taxon>Pseudomonadati</taxon>
        <taxon>Bacteroidota</taxon>
        <taxon>Sphingobacteriia</taxon>
        <taxon>Sphingobacteriales</taxon>
        <taxon>Sphingobacteriaceae</taxon>
        <taxon>Mucilaginibacter</taxon>
    </lineage>
</organism>
<dbReference type="Proteomes" id="UP000282759">
    <property type="component" value="Unassembled WGS sequence"/>
</dbReference>
<evidence type="ECO:0000313" key="1">
    <source>
        <dbReference type="EMBL" id="RVU02378.1"/>
    </source>
</evidence>
<sequence>MERTPYFKRFGTKHQQLSINDILEYLRQFDDNLEPHKLFNTIDNVSNAFNKLSTHEIKFSRQVGQGLVYDGYLPTAKLVDGLKAVNRRAYFRLAGDFEVVDIHNPNGGSVVKSIQAPVLFTTGKEQQIYADVLNVGPFVNQFAYGFDLSNYNNPYLVATPKDFTSKIAVLEAMRDKVIYVFEQVTLEDEDYKRAFKYYPKHTVWFIFPDSLFLFLHSLNNLITSTELLVLCKNVS</sequence>
<name>A0A437MXJ6_9SPHI</name>
<comment type="caution">
    <text evidence="1">The sequence shown here is derived from an EMBL/GenBank/DDBJ whole genome shotgun (WGS) entry which is preliminary data.</text>
</comment>
<reference evidence="1 2" key="1">
    <citation type="submission" date="2019-01" db="EMBL/GenBank/DDBJ databases">
        <authorList>
            <person name="Chen W.-M."/>
        </authorList>
    </citation>
    <scope>NUCLEOTIDE SEQUENCE [LARGE SCALE GENOMIC DNA]</scope>
    <source>
        <strain evidence="1 2">YBJ-36</strain>
    </source>
</reference>
<protein>
    <submittedName>
        <fullName evidence="1">Uncharacterized protein</fullName>
    </submittedName>
</protein>
<dbReference type="RefSeq" id="WP_127702755.1">
    <property type="nucleotide sequence ID" value="NZ_SACK01000001.1"/>
</dbReference>
<accession>A0A437MXJ6</accession>
<dbReference type="AlphaFoldDB" id="A0A437MXJ6"/>
<evidence type="ECO:0000313" key="2">
    <source>
        <dbReference type="Proteomes" id="UP000282759"/>
    </source>
</evidence>
<keyword evidence="2" id="KW-1185">Reference proteome</keyword>
<proteinExistence type="predicted"/>